<name>A0ABQ4Z9B9_9ASTR</name>
<organism evidence="2 3">
    <name type="scientific">Tanacetum coccineum</name>
    <dbReference type="NCBI Taxonomy" id="301880"/>
    <lineage>
        <taxon>Eukaryota</taxon>
        <taxon>Viridiplantae</taxon>
        <taxon>Streptophyta</taxon>
        <taxon>Embryophyta</taxon>
        <taxon>Tracheophyta</taxon>
        <taxon>Spermatophyta</taxon>
        <taxon>Magnoliopsida</taxon>
        <taxon>eudicotyledons</taxon>
        <taxon>Gunneridae</taxon>
        <taxon>Pentapetalae</taxon>
        <taxon>asterids</taxon>
        <taxon>campanulids</taxon>
        <taxon>Asterales</taxon>
        <taxon>Asteraceae</taxon>
        <taxon>Asteroideae</taxon>
        <taxon>Anthemideae</taxon>
        <taxon>Anthemidinae</taxon>
        <taxon>Tanacetum</taxon>
    </lineage>
</organism>
<gene>
    <name evidence="1" type="ORF">Tco_0653873</name>
    <name evidence="2" type="ORF">Tco_0769394</name>
</gene>
<evidence type="ECO:0000313" key="3">
    <source>
        <dbReference type="Proteomes" id="UP001151760"/>
    </source>
</evidence>
<proteinExistence type="predicted"/>
<evidence type="ECO:0000313" key="1">
    <source>
        <dbReference type="EMBL" id="GJS59089.1"/>
    </source>
</evidence>
<reference evidence="2" key="2">
    <citation type="submission" date="2022-01" db="EMBL/GenBank/DDBJ databases">
        <authorList>
            <person name="Yamashiro T."/>
            <person name="Shiraishi A."/>
            <person name="Satake H."/>
            <person name="Nakayama K."/>
        </authorList>
    </citation>
    <scope>NUCLEOTIDE SEQUENCE</scope>
</reference>
<dbReference type="EMBL" id="BQNB010011144">
    <property type="protein sequence ID" value="GJS86758.1"/>
    <property type="molecule type" value="Genomic_DNA"/>
</dbReference>
<reference evidence="2" key="1">
    <citation type="journal article" date="2022" name="Int. J. Mol. Sci.">
        <title>Draft Genome of Tanacetum Coccineum: Genomic Comparison of Closely Related Tanacetum-Family Plants.</title>
        <authorList>
            <person name="Yamashiro T."/>
            <person name="Shiraishi A."/>
            <person name="Nakayama K."/>
            <person name="Satake H."/>
        </authorList>
    </citation>
    <scope>NUCLEOTIDE SEQUENCE</scope>
</reference>
<accession>A0ABQ4Z9B9</accession>
<protein>
    <submittedName>
        <fullName evidence="2">Uncharacterized protein</fullName>
    </submittedName>
</protein>
<comment type="caution">
    <text evidence="2">The sequence shown here is derived from an EMBL/GenBank/DDBJ whole genome shotgun (WGS) entry which is preliminary data.</text>
</comment>
<sequence length="109" mass="12915">MHQTFEKSSLAMTHKLDDMIELPNSLLKKTNKEDLEYEMVRVNIPRFMSWLGSTNAYDEHISSLDVLKAKILIRETTYVENTMTERETLDSYIYLRCPPEQAMQILKWL</sequence>
<keyword evidence="3" id="KW-1185">Reference proteome</keyword>
<dbReference type="Proteomes" id="UP001151760">
    <property type="component" value="Unassembled WGS sequence"/>
</dbReference>
<dbReference type="EMBL" id="BQNB010009125">
    <property type="protein sequence ID" value="GJS59089.1"/>
    <property type="molecule type" value="Genomic_DNA"/>
</dbReference>
<evidence type="ECO:0000313" key="2">
    <source>
        <dbReference type="EMBL" id="GJS86758.1"/>
    </source>
</evidence>